<comment type="caution">
    <text evidence="2">The sequence shown here is derived from an EMBL/GenBank/DDBJ whole genome shotgun (WGS) entry which is preliminary data.</text>
</comment>
<proteinExistence type="predicted"/>
<protein>
    <submittedName>
        <fullName evidence="2">Uncharacterized protein</fullName>
    </submittedName>
</protein>
<evidence type="ECO:0000313" key="3">
    <source>
        <dbReference type="Proteomes" id="UP000295416"/>
    </source>
</evidence>
<dbReference type="RefSeq" id="WP_132745283.1">
    <property type="nucleotide sequence ID" value="NZ_SLXK01000008.1"/>
</dbReference>
<evidence type="ECO:0000256" key="1">
    <source>
        <dbReference type="SAM" id="Phobius"/>
    </source>
</evidence>
<keyword evidence="3" id="KW-1185">Reference proteome</keyword>
<keyword evidence="1" id="KW-0812">Transmembrane</keyword>
<feature type="transmembrane region" description="Helical" evidence="1">
    <location>
        <begin position="83"/>
        <end position="105"/>
    </location>
</feature>
<reference evidence="2 3" key="1">
    <citation type="submission" date="2019-03" db="EMBL/GenBank/DDBJ databases">
        <title>Genomic Encyclopedia of Type Strains, Phase IV (KMG-IV): sequencing the most valuable type-strain genomes for metagenomic binning, comparative biology and taxonomic classification.</title>
        <authorList>
            <person name="Goeker M."/>
        </authorList>
    </citation>
    <scope>NUCLEOTIDE SEQUENCE [LARGE SCALE GENOMIC DNA]</scope>
    <source>
        <strain evidence="2 3">DSM 19377</strain>
    </source>
</reference>
<dbReference type="AlphaFoldDB" id="A0A4R2P4P6"/>
<accession>A0A4R2P4P6</accession>
<dbReference type="OrthoDB" id="2663350at2"/>
<feature type="transmembrane region" description="Helical" evidence="1">
    <location>
        <begin position="54"/>
        <end position="76"/>
    </location>
</feature>
<gene>
    <name evidence="2" type="ORF">EV207_10823</name>
</gene>
<evidence type="ECO:0000313" key="2">
    <source>
        <dbReference type="EMBL" id="TCP29732.1"/>
    </source>
</evidence>
<dbReference type="EMBL" id="SLXK01000008">
    <property type="protein sequence ID" value="TCP29732.1"/>
    <property type="molecule type" value="Genomic_DNA"/>
</dbReference>
<feature type="transmembrane region" description="Helical" evidence="1">
    <location>
        <begin position="136"/>
        <end position="157"/>
    </location>
</feature>
<organism evidence="2 3">
    <name type="scientific">Scopulibacillus darangshiensis</name>
    <dbReference type="NCBI Taxonomy" id="442528"/>
    <lineage>
        <taxon>Bacteria</taxon>
        <taxon>Bacillati</taxon>
        <taxon>Bacillota</taxon>
        <taxon>Bacilli</taxon>
        <taxon>Bacillales</taxon>
        <taxon>Sporolactobacillaceae</taxon>
        <taxon>Scopulibacillus</taxon>
    </lineage>
</organism>
<feature type="transmembrane region" description="Helical" evidence="1">
    <location>
        <begin position="202"/>
        <end position="223"/>
    </location>
</feature>
<dbReference type="Proteomes" id="UP000295416">
    <property type="component" value="Unassembled WGS sequence"/>
</dbReference>
<name>A0A4R2P4P6_9BACL</name>
<keyword evidence="1" id="KW-1133">Transmembrane helix</keyword>
<feature type="transmembrane region" description="Helical" evidence="1">
    <location>
        <begin position="20"/>
        <end position="42"/>
    </location>
</feature>
<sequence length="228" mass="26277">MNRTTGVLKMHFRDRWSWIFTPWIILLTSFIINYIIGLAIGGREDLYTGGIASIYIYMLVAALVTLPHTFSFMLGFSVRRKDYFFGTVLTFLVISAFTAALLFLLSLAEKLTGAWGVNLHFFHLPYLNDGPVAEQLWTSFTLFLEMFFLGFVIASVYRRFRRSGMIVLVIAALIIFSVGGFLCTYNNWWVSIFHWIGSHTAFQLSLWLFPTVVIYIILSYLMLRRATV</sequence>
<feature type="transmembrane region" description="Helical" evidence="1">
    <location>
        <begin position="164"/>
        <end position="182"/>
    </location>
</feature>
<keyword evidence="1" id="KW-0472">Membrane</keyword>